<dbReference type="EMBL" id="SPNV01000143">
    <property type="protein sequence ID" value="KAF5860070.1"/>
    <property type="molecule type" value="Genomic_DNA"/>
</dbReference>
<name>A0A8H6E6K8_PETAA</name>
<dbReference type="Proteomes" id="UP000541154">
    <property type="component" value="Unassembled WGS sequence"/>
</dbReference>
<dbReference type="InterPro" id="IPR053236">
    <property type="entry name" value="Cornifin"/>
</dbReference>
<gene>
    <name evidence="2" type="ORF">ETB97_002096</name>
</gene>
<dbReference type="Gene3D" id="3.40.50.300">
    <property type="entry name" value="P-loop containing nucleotide triphosphate hydrolases"/>
    <property type="match status" value="1"/>
</dbReference>
<evidence type="ECO:0000256" key="1">
    <source>
        <dbReference type="SAM" id="MobiDB-lite"/>
    </source>
</evidence>
<sequence>MAPTQDSARTNADTSSSDRTLSNEVLEDPIFDDESIACHMSLLKLGHDRDSVFDESAYAPIISSSALAQHLILADKEAPKISQFGLLAGLNDSAQPIKMTDDSPLITRDRDPRLFFNITHPSSVFICGSQGSGKSHTLSCILESCLIPSHASKLPNPLTSVVFHYDTFVSDSVGSPCEAAFLSSHPDVEVRVLCSPTNINVIRKTYSSLNVMVKPLQLDQTDLNTKRMMDLMAIGQDDGSVPLYVHTVKRILREMRIAQQETQGCFDYRSFKDKVMDAGLTPGQMEPLKQRLDILESFMPQRQVSQVRGSKKQGHLELQGSTWDPVPRSLTIVDLSCPCISPETACALFNICLSLFLEQDMSVGRVFVLDEAHKYMNSSSEARGFTETILSAVRLQRHLGVRTIISTQEPTVSTALLNLCSVTIVHRFTSPEWLRTLQKHLAAALVSPFSPKSSARSPLENSEDTYSDPGLDSMFDKIVRLRVGEALLFAPSAVVKVSKDDEGRVGFHWLGSEFLSIKIRARLTTDGAKYTFVAKNGSGDLGHLIQDARESRKRIQVYFNIQNQFPFVVEDDIGDPRHHVQGGLLCAYRHSTRRLEV</sequence>
<feature type="compositionally biased region" description="Polar residues" evidence="1">
    <location>
        <begin position="1"/>
        <end position="23"/>
    </location>
</feature>
<dbReference type="PANTHER" id="PTHR13884">
    <property type="entry name" value="DUF853 DOMAIN-CONTAINING PROTEIN"/>
    <property type="match status" value="1"/>
</dbReference>
<organism evidence="2 3">
    <name type="scientific">Petromyces alliaceus</name>
    <name type="common">Aspergillus alliaceus</name>
    <dbReference type="NCBI Taxonomy" id="209559"/>
    <lineage>
        <taxon>Eukaryota</taxon>
        <taxon>Fungi</taxon>
        <taxon>Dikarya</taxon>
        <taxon>Ascomycota</taxon>
        <taxon>Pezizomycotina</taxon>
        <taxon>Eurotiomycetes</taxon>
        <taxon>Eurotiomycetidae</taxon>
        <taxon>Eurotiales</taxon>
        <taxon>Aspergillaceae</taxon>
        <taxon>Aspergillus</taxon>
        <taxon>Aspergillus subgen. Circumdati</taxon>
    </lineage>
</organism>
<protein>
    <submittedName>
        <fullName evidence="2">Uncharacterized protein</fullName>
    </submittedName>
</protein>
<accession>A0A8H6E6K8</accession>
<dbReference type="InterPro" id="IPR027417">
    <property type="entry name" value="P-loop_NTPase"/>
</dbReference>
<feature type="region of interest" description="Disordered" evidence="1">
    <location>
        <begin position="1"/>
        <end position="24"/>
    </location>
</feature>
<dbReference type="PANTHER" id="PTHR13884:SF16">
    <property type="entry name" value="AAA+ ATPASE DOMAIN-CONTAINING PROTEIN-RELATED"/>
    <property type="match status" value="1"/>
</dbReference>
<dbReference type="SUPFAM" id="SSF52540">
    <property type="entry name" value="P-loop containing nucleoside triphosphate hydrolases"/>
    <property type="match status" value="1"/>
</dbReference>
<evidence type="ECO:0000313" key="3">
    <source>
        <dbReference type="Proteomes" id="UP000541154"/>
    </source>
</evidence>
<comment type="caution">
    <text evidence="2">The sequence shown here is derived from an EMBL/GenBank/DDBJ whole genome shotgun (WGS) entry which is preliminary data.</text>
</comment>
<reference evidence="2 3" key="1">
    <citation type="submission" date="2019-04" db="EMBL/GenBank/DDBJ databases">
        <title>Aspergillus burnettii sp. nov., novel species from soil in southeast Queensland.</title>
        <authorList>
            <person name="Gilchrist C.L.M."/>
            <person name="Pitt J.I."/>
            <person name="Lange L."/>
            <person name="Lacey H.J."/>
            <person name="Vuong D."/>
            <person name="Midgley D.J."/>
            <person name="Greenfield P."/>
            <person name="Bradbury M."/>
            <person name="Lacey E."/>
            <person name="Busk P.K."/>
            <person name="Pilgaard B."/>
            <person name="Chooi Y.H."/>
            <person name="Piggott A.M."/>
        </authorList>
    </citation>
    <scope>NUCLEOTIDE SEQUENCE [LARGE SCALE GENOMIC DNA]</scope>
    <source>
        <strain evidence="2 3">FRR 5400</strain>
    </source>
</reference>
<dbReference type="AlphaFoldDB" id="A0A8H6E6K8"/>
<evidence type="ECO:0000313" key="2">
    <source>
        <dbReference type="EMBL" id="KAF5860070.1"/>
    </source>
</evidence>
<keyword evidence="3" id="KW-1185">Reference proteome</keyword>
<proteinExistence type="predicted"/>